<keyword evidence="3 6" id="KW-0812">Transmembrane</keyword>
<feature type="transmembrane region" description="Helical" evidence="6">
    <location>
        <begin position="31"/>
        <end position="52"/>
    </location>
</feature>
<keyword evidence="2 6" id="KW-0813">Transport</keyword>
<evidence type="ECO:0000256" key="7">
    <source>
        <dbReference type="SAM" id="MobiDB-lite"/>
    </source>
</evidence>
<evidence type="ECO:0000256" key="1">
    <source>
        <dbReference type="ARBA" id="ARBA00004141"/>
    </source>
</evidence>
<evidence type="ECO:0000256" key="2">
    <source>
        <dbReference type="ARBA" id="ARBA00022448"/>
    </source>
</evidence>
<evidence type="ECO:0000313" key="9">
    <source>
        <dbReference type="EMBL" id="MFC7219556.1"/>
    </source>
</evidence>
<sequence>MDAVTGAWEWLADGANWTGPDGAWTRLLEHLYLSGVSLAAACALALPLAIWLGHLGRGGALAVNVANIGRAVPTFAVLSLLYVTPLRTAGELPVVIALVLFAIPPLMANAYVGMREADRDVVDAARGMGMSGGQRLLRVELPLAFPLIITGVRSAAVQVVATATLAAIPGGGGLGRIITAGFRTYDTPKVVAGALLVAALALLVEGSLVAVQRLLDPMRRRTRPRARRAADLPGSAGPVRASQADTLVRTAD</sequence>
<feature type="transmembrane region" description="Helical" evidence="6">
    <location>
        <begin position="143"/>
        <end position="170"/>
    </location>
</feature>
<feature type="transmembrane region" description="Helical" evidence="6">
    <location>
        <begin position="190"/>
        <end position="215"/>
    </location>
</feature>
<reference evidence="10" key="1">
    <citation type="journal article" date="2019" name="Int. J. Syst. Evol. Microbiol.">
        <title>The Global Catalogue of Microorganisms (GCM) 10K type strain sequencing project: providing services to taxonomists for standard genome sequencing and annotation.</title>
        <authorList>
            <consortium name="The Broad Institute Genomics Platform"/>
            <consortium name="The Broad Institute Genome Sequencing Center for Infectious Disease"/>
            <person name="Wu L."/>
            <person name="Ma J."/>
        </authorList>
    </citation>
    <scope>NUCLEOTIDE SEQUENCE [LARGE SCALE GENOMIC DNA]</scope>
    <source>
        <strain evidence="10">CGMCC 1.13681</strain>
    </source>
</reference>
<dbReference type="InterPro" id="IPR000515">
    <property type="entry name" value="MetI-like"/>
</dbReference>
<dbReference type="SUPFAM" id="SSF161098">
    <property type="entry name" value="MetI-like"/>
    <property type="match status" value="1"/>
</dbReference>
<dbReference type="CDD" id="cd06261">
    <property type="entry name" value="TM_PBP2"/>
    <property type="match status" value="1"/>
</dbReference>
<dbReference type="PROSITE" id="PS50928">
    <property type="entry name" value="ABC_TM1"/>
    <property type="match status" value="1"/>
</dbReference>
<comment type="subcellular location">
    <subcellularLocation>
        <location evidence="6">Cell membrane</location>
        <topology evidence="6">Multi-pass membrane protein</topology>
    </subcellularLocation>
    <subcellularLocation>
        <location evidence="1">Membrane</location>
        <topology evidence="1">Multi-pass membrane protein</topology>
    </subcellularLocation>
</comment>
<keyword evidence="10" id="KW-1185">Reference proteome</keyword>
<dbReference type="PANTHER" id="PTHR30177:SF33">
    <property type="entry name" value="POSSIBLE OSMOPROTECTANT (GLYCINE BETAINE_CARNITINE_CHOLINE_L-PROLINE) TRANSPORT INTEGRAL MEMBRANE PROTEIN ABC TRANSPORTER PROZ"/>
    <property type="match status" value="1"/>
</dbReference>
<dbReference type="EMBL" id="JBHSZO010000022">
    <property type="protein sequence ID" value="MFC7219556.1"/>
    <property type="molecule type" value="Genomic_DNA"/>
</dbReference>
<accession>A0ABW2GII8</accession>
<comment type="caution">
    <text evidence="9">The sequence shown here is derived from an EMBL/GenBank/DDBJ whole genome shotgun (WGS) entry which is preliminary data.</text>
</comment>
<evidence type="ECO:0000256" key="6">
    <source>
        <dbReference type="RuleBase" id="RU363032"/>
    </source>
</evidence>
<protein>
    <submittedName>
        <fullName evidence="9">ABC transporter permease</fullName>
    </submittedName>
</protein>
<dbReference type="Proteomes" id="UP001596413">
    <property type="component" value="Unassembled WGS sequence"/>
</dbReference>
<keyword evidence="5 6" id="KW-0472">Membrane</keyword>
<dbReference type="PANTHER" id="PTHR30177">
    <property type="entry name" value="GLYCINE BETAINE/L-PROLINE TRANSPORT SYSTEM PERMEASE PROTEIN PROW"/>
    <property type="match status" value="1"/>
</dbReference>
<feature type="domain" description="ABC transmembrane type-1" evidence="8">
    <location>
        <begin position="27"/>
        <end position="208"/>
    </location>
</feature>
<dbReference type="InterPro" id="IPR035906">
    <property type="entry name" value="MetI-like_sf"/>
</dbReference>
<dbReference type="Pfam" id="PF00528">
    <property type="entry name" value="BPD_transp_1"/>
    <property type="match status" value="1"/>
</dbReference>
<name>A0ABW2GII8_9ACTN</name>
<feature type="region of interest" description="Disordered" evidence="7">
    <location>
        <begin position="222"/>
        <end position="252"/>
    </location>
</feature>
<dbReference type="InterPro" id="IPR051204">
    <property type="entry name" value="ABC_transp_perm/SBD"/>
</dbReference>
<feature type="transmembrane region" description="Helical" evidence="6">
    <location>
        <begin position="94"/>
        <end position="112"/>
    </location>
</feature>
<dbReference type="Gene3D" id="1.10.3720.10">
    <property type="entry name" value="MetI-like"/>
    <property type="match status" value="1"/>
</dbReference>
<evidence type="ECO:0000313" key="10">
    <source>
        <dbReference type="Proteomes" id="UP001596413"/>
    </source>
</evidence>
<comment type="similarity">
    <text evidence="6">Belongs to the binding-protein-dependent transport system permease family.</text>
</comment>
<proteinExistence type="inferred from homology"/>
<gene>
    <name evidence="9" type="ORF">ACFQLX_15445</name>
</gene>
<dbReference type="RefSeq" id="WP_386415379.1">
    <property type="nucleotide sequence ID" value="NZ_JBHSZO010000022.1"/>
</dbReference>
<keyword evidence="4 6" id="KW-1133">Transmembrane helix</keyword>
<evidence type="ECO:0000259" key="8">
    <source>
        <dbReference type="PROSITE" id="PS50928"/>
    </source>
</evidence>
<evidence type="ECO:0000256" key="3">
    <source>
        <dbReference type="ARBA" id="ARBA00022692"/>
    </source>
</evidence>
<evidence type="ECO:0000256" key="4">
    <source>
        <dbReference type="ARBA" id="ARBA00022989"/>
    </source>
</evidence>
<organism evidence="9 10">
    <name type="scientific">Streptomyces polyrhachis</name>
    <dbReference type="NCBI Taxonomy" id="1282885"/>
    <lineage>
        <taxon>Bacteria</taxon>
        <taxon>Bacillati</taxon>
        <taxon>Actinomycetota</taxon>
        <taxon>Actinomycetes</taxon>
        <taxon>Kitasatosporales</taxon>
        <taxon>Streptomycetaceae</taxon>
        <taxon>Streptomyces</taxon>
    </lineage>
</organism>
<feature type="transmembrane region" description="Helical" evidence="6">
    <location>
        <begin position="59"/>
        <end position="82"/>
    </location>
</feature>
<evidence type="ECO:0000256" key="5">
    <source>
        <dbReference type="ARBA" id="ARBA00023136"/>
    </source>
</evidence>